<dbReference type="SMART" id="SM00020">
    <property type="entry name" value="Tryp_SPc"/>
    <property type="match status" value="3"/>
</dbReference>
<feature type="transmembrane region" description="Helical" evidence="19">
    <location>
        <begin position="1486"/>
        <end position="1506"/>
    </location>
</feature>
<protein>
    <recommendedName>
        <fullName evidence="3">Gonadotropin-releasing hormone receptor</fullName>
    </recommendedName>
</protein>
<gene>
    <name evidence="23" type="ORF">H671_1g1684</name>
</gene>
<dbReference type="SUPFAM" id="SSF50494">
    <property type="entry name" value="Trypsin-like serine proteases"/>
    <property type="match status" value="3"/>
</dbReference>
<feature type="domain" description="Peptidase S1" evidence="21">
    <location>
        <begin position="1078"/>
        <end position="1308"/>
    </location>
</feature>
<evidence type="ECO:0000256" key="14">
    <source>
        <dbReference type="ARBA" id="ARBA00023170"/>
    </source>
</evidence>
<dbReference type="InterPro" id="IPR036364">
    <property type="entry name" value="SEA_dom_sf"/>
</dbReference>
<keyword evidence="9" id="KW-0735">Signal-anchor</keyword>
<proteinExistence type="inferred from homology"/>
<dbReference type="InterPro" id="IPR018114">
    <property type="entry name" value="TRYPSIN_HIS"/>
</dbReference>
<keyword evidence="10 19" id="KW-1133">Transmembrane helix</keyword>
<keyword evidence="16 17" id="KW-0807">Transducer</keyword>
<dbReference type="PROSITE" id="PS00237">
    <property type="entry name" value="G_PROTEIN_RECEP_F1_1"/>
    <property type="match status" value="1"/>
</dbReference>
<evidence type="ECO:0000256" key="12">
    <source>
        <dbReference type="ARBA" id="ARBA00023136"/>
    </source>
</evidence>
<dbReference type="PANTHER" id="PTHR24252:SF28">
    <property type="entry name" value="TRANSMEMBRANE PROTEASE SERINE 11C ISOFORM X1"/>
    <property type="match status" value="1"/>
</dbReference>
<comment type="similarity">
    <text evidence="17">Belongs to the G-protein coupled receptor 1 family.</text>
</comment>
<feature type="transmembrane region" description="Helical" evidence="19">
    <location>
        <begin position="1537"/>
        <end position="1558"/>
    </location>
</feature>
<dbReference type="PROSITE" id="PS00135">
    <property type="entry name" value="TRYPSIN_SER"/>
    <property type="match status" value="3"/>
</dbReference>
<dbReference type="PROSITE" id="PS00134">
    <property type="entry name" value="TRYPSIN_HIS"/>
    <property type="match status" value="3"/>
</dbReference>
<dbReference type="PRINTS" id="PR00529">
    <property type="entry name" value="GNADOTRPHINR"/>
</dbReference>
<accession>A0A061IR38</accession>
<dbReference type="MEROPS" id="S01.047"/>
<evidence type="ECO:0000256" key="16">
    <source>
        <dbReference type="ARBA" id="ARBA00023224"/>
    </source>
</evidence>
<evidence type="ECO:0000256" key="2">
    <source>
        <dbReference type="ARBA" id="ARBA00004651"/>
    </source>
</evidence>
<evidence type="ECO:0000256" key="3">
    <source>
        <dbReference type="ARBA" id="ARBA00016040"/>
    </source>
</evidence>
<evidence type="ECO:0000256" key="8">
    <source>
        <dbReference type="ARBA" id="ARBA00022825"/>
    </source>
</evidence>
<evidence type="ECO:0000256" key="10">
    <source>
        <dbReference type="ARBA" id="ARBA00022989"/>
    </source>
</evidence>
<evidence type="ECO:0000256" key="6">
    <source>
        <dbReference type="ARBA" id="ARBA00022692"/>
    </source>
</evidence>
<dbReference type="PROSITE" id="PS50262">
    <property type="entry name" value="G_PROTEIN_RECEP_F1_2"/>
    <property type="match status" value="1"/>
</dbReference>
<feature type="domain" description="SEA" evidence="20">
    <location>
        <begin position="446"/>
        <end position="555"/>
    </location>
</feature>
<keyword evidence="8 18" id="KW-0720">Serine protease</keyword>
<keyword evidence="7 18" id="KW-0378">Hydrolase</keyword>
<feature type="transmembrane region" description="Helical" evidence="19">
    <location>
        <begin position="912"/>
        <end position="934"/>
    </location>
</feature>
<dbReference type="GO" id="GO:0004252">
    <property type="term" value="F:serine-type endopeptidase activity"/>
    <property type="evidence" value="ECO:0007669"/>
    <property type="project" value="InterPro"/>
</dbReference>
<reference evidence="24" key="1">
    <citation type="journal article" date="2013" name="Nat. Biotechnol.">
        <title>Chinese hamster genome sequenced from sorted chromosomes.</title>
        <authorList>
            <person name="Brinkrolf K."/>
            <person name="Rupp O."/>
            <person name="Laux H."/>
            <person name="Kollin F."/>
            <person name="Ernst W."/>
            <person name="Linke B."/>
            <person name="Kofler R."/>
            <person name="Romand S."/>
            <person name="Hesse F."/>
            <person name="Budach W.E."/>
            <person name="Galosy S."/>
            <person name="Muller D."/>
            <person name="Noll T."/>
            <person name="Wienberg J."/>
            <person name="Jostock T."/>
            <person name="Leonard M."/>
            <person name="Grillari J."/>
            <person name="Tauch A."/>
            <person name="Goesmann A."/>
            <person name="Helk B."/>
            <person name="Mott J.E."/>
            <person name="Puhler A."/>
            <person name="Borth N."/>
        </authorList>
    </citation>
    <scope>NUCLEOTIDE SEQUENCE [LARGE SCALE GENOMIC DNA]</scope>
    <source>
        <strain evidence="24">17A/GY</strain>
    </source>
</reference>
<keyword evidence="15" id="KW-0325">Glycoprotein</keyword>
<dbReference type="Pfam" id="PF01390">
    <property type="entry name" value="SEA"/>
    <property type="match status" value="3"/>
</dbReference>
<evidence type="ECO:0000259" key="20">
    <source>
        <dbReference type="PROSITE" id="PS50024"/>
    </source>
</evidence>
<feature type="transmembrane region" description="Helical" evidence="19">
    <location>
        <begin position="20"/>
        <end position="45"/>
    </location>
</feature>
<evidence type="ECO:0000259" key="22">
    <source>
        <dbReference type="PROSITE" id="PS50262"/>
    </source>
</evidence>
<dbReference type="Gene3D" id="2.40.10.10">
    <property type="entry name" value="Trypsin-like serine proteases"/>
    <property type="match status" value="6"/>
</dbReference>
<dbReference type="InterPro" id="IPR001254">
    <property type="entry name" value="Trypsin_dom"/>
</dbReference>
<feature type="transmembrane region" description="Helical" evidence="19">
    <location>
        <begin position="1632"/>
        <end position="1654"/>
    </location>
</feature>
<comment type="subcellular location">
    <subcellularLocation>
        <location evidence="2">Cell membrane</location>
        <topology evidence="2">Multi-pass membrane protein</topology>
    </subcellularLocation>
    <subcellularLocation>
        <location evidence="1">Membrane</location>
        <topology evidence="1">Single-pass type II membrane protein</topology>
    </subcellularLocation>
</comment>
<organism evidence="23 24">
    <name type="scientific">Cricetulus griseus</name>
    <name type="common">Chinese hamster</name>
    <name type="synonym">Cricetulus barabensis griseus</name>
    <dbReference type="NCBI Taxonomy" id="10029"/>
    <lineage>
        <taxon>Eukaryota</taxon>
        <taxon>Metazoa</taxon>
        <taxon>Chordata</taxon>
        <taxon>Craniata</taxon>
        <taxon>Vertebrata</taxon>
        <taxon>Euteleostomi</taxon>
        <taxon>Mammalia</taxon>
        <taxon>Eutheria</taxon>
        <taxon>Euarchontoglires</taxon>
        <taxon>Glires</taxon>
        <taxon>Rodentia</taxon>
        <taxon>Myomorpha</taxon>
        <taxon>Muroidea</taxon>
        <taxon>Cricetidae</taxon>
        <taxon>Cricetinae</taxon>
        <taxon>Cricetulus</taxon>
    </lineage>
</organism>
<keyword evidence="6 17" id="KW-0812">Transmembrane</keyword>
<dbReference type="GO" id="GO:0006508">
    <property type="term" value="P:proteolysis"/>
    <property type="evidence" value="ECO:0007669"/>
    <property type="project" value="UniProtKB-KW"/>
</dbReference>
<evidence type="ECO:0000256" key="4">
    <source>
        <dbReference type="ARBA" id="ARBA00022475"/>
    </source>
</evidence>
<feature type="domain" description="G-protein coupled receptors family 1 profile" evidence="22">
    <location>
        <begin position="1380"/>
        <end position="1651"/>
    </location>
</feature>
<evidence type="ECO:0000256" key="18">
    <source>
        <dbReference type="RuleBase" id="RU363034"/>
    </source>
</evidence>
<feature type="transmembrane region" description="Helical" evidence="19">
    <location>
        <begin position="1445"/>
        <end position="1465"/>
    </location>
</feature>
<feature type="domain" description="Peptidase S1" evidence="21">
    <location>
        <begin position="161"/>
        <end position="391"/>
    </location>
</feature>
<dbReference type="FunFam" id="2.40.10.10:FF:000003">
    <property type="entry name" value="Transmembrane serine protease 3"/>
    <property type="match status" value="3"/>
</dbReference>
<feature type="domain" description="SEA" evidence="20">
    <location>
        <begin position="938"/>
        <end position="1055"/>
    </location>
</feature>
<evidence type="ECO:0000256" key="5">
    <source>
        <dbReference type="ARBA" id="ARBA00022670"/>
    </source>
</evidence>
<dbReference type="GO" id="GO:0005886">
    <property type="term" value="C:plasma membrane"/>
    <property type="evidence" value="ECO:0007669"/>
    <property type="project" value="UniProtKB-SubCell"/>
</dbReference>
<dbReference type="GO" id="GO:0004930">
    <property type="term" value="F:G protein-coupled receptor activity"/>
    <property type="evidence" value="ECO:0007669"/>
    <property type="project" value="UniProtKB-KW"/>
</dbReference>
<dbReference type="PANTHER" id="PTHR24252">
    <property type="entry name" value="ACROSIN-RELATED"/>
    <property type="match status" value="1"/>
</dbReference>
<dbReference type="Pfam" id="PF00001">
    <property type="entry name" value="7tm_1"/>
    <property type="match status" value="1"/>
</dbReference>
<dbReference type="InterPro" id="IPR043504">
    <property type="entry name" value="Peptidase_S1_PA_chymotrypsin"/>
</dbReference>
<keyword evidence="14 17" id="KW-0675">Receptor</keyword>
<evidence type="ECO:0000256" key="9">
    <source>
        <dbReference type="ARBA" id="ARBA00022968"/>
    </source>
</evidence>
<dbReference type="SUPFAM" id="SSF82671">
    <property type="entry name" value="SEA domain"/>
    <property type="match status" value="3"/>
</dbReference>
<dbReference type="Gene3D" id="1.20.1070.10">
    <property type="entry name" value="Rhodopsin 7-helix transmembrane proteins"/>
    <property type="match status" value="1"/>
</dbReference>
<dbReference type="PROSITE" id="PS50240">
    <property type="entry name" value="TRYPSIN_DOM"/>
    <property type="match status" value="3"/>
</dbReference>
<dbReference type="InterPro" id="IPR001658">
    <property type="entry name" value="GphnRH_fam_rcpt"/>
</dbReference>
<feature type="domain" description="SEA" evidence="20">
    <location>
        <begin position="33"/>
        <end position="151"/>
    </location>
</feature>
<evidence type="ECO:0000313" key="23">
    <source>
        <dbReference type="EMBL" id="ERE90401.1"/>
    </source>
</evidence>
<keyword evidence="5 18" id="KW-0645">Protease</keyword>
<dbReference type="PRINTS" id="PR00237">
    <property type="entry name" value="GPCRRHODOPSN"/>
</dbReference>
<evidence type="ECO:0000256" key="15">
    <source>
        <dbReference type="ARBA" id="ARBA00023180"/>
    </source>
</evidence>
<keyword evidence="13" id="KW-1015">Disulfide bond</keyword>
<keyword evidence="11 17" id="KW-0297">G-protein coupled receptor</keyword>
<evidence type="ECO:0000256" key="17">
    <source>
        <dbReference type="RuleBase" id="RU000688"/>
    </source>
</evidence>
<dbReference type="FunFam" id="1.20.1070.10:FF:000203">
    <property type="entry name" value="gonadotropin-releasing hormone receptor"/>
    <property type="match status" value="1"/>
</dbReference>
<evidence type="ECO:0000313" key="24">
    <source>
        <dbReference type="Proteomes" id="UP000030759"/>
    </source>
</evidence>
<feature type="transmembrane region" description="Helical" evidence="19">
    <location>
        <begin position="1365"/>
        <end position="1385"/>
    </location>
</feature>
<dbReference type="InterPro" id="IPR009003">
    <property type="entry name" value="Peptidase_S1_PA"/>
</dbReference>
<evidence type="ECO:0000256" key="1">
    <source>
        <dbReference type="ARBA" id="ARBA00004606"/>
    </source>
</evidence>
<evidence type="ECO:0000256" key="7">
    <source>
        <dbReference type="ARBA" id="ARBA00022801"/>
    </source>
</evidence>
<name>A0A061IR38_CRIGR</name>
<keyword evidence="12 19" id="KW-0472">Membrane</keyword>
<dbReference type="PROSITE" id="PS50024">
    <property type="entry name" value="SEA"/>
    <property type="match status" value="3"/>
</dbReference>
<dbReference type="GO" id="GO:0016500">
    <property type="term" value="F:protein-hormone receptor activity"/>
    <property type="evidence" value="ECO:0007669"/>
    <property type="project" value="InterPro"/>
</dbReference>
<feature type="transmembrane region" description="Helical" evidence="19">
    <location>
        <begin position="1406"/>
        <end position="1425"/>
    </location>
</feature>
<dbReference type="EMBL" id="KE664040">
    <property type="protein sequence ID" value="ERE90401.1"/>
    <property type="molecule type" value="Genomic_DNA"/>
</dbReference>
<dbReference type="SUPFAM" id="SSF81321">
    <property type="entry name" value="Family A G protein-coupled receptor-like"/>
    <property type="match status" value="1"/>
</dbReference>
<dbReference type="Proteomes" id="UP000030759">
    <property type="component" value="Unassembled WGS sequence"/>
</dbReference>
<feature type="domain" description="Peptidase S1" evidence="21">
    <location>
        <begin position="616"/>
        <end position="846"/>
    </location>
</feature>
<keyword evidence="4" id="KW-1003">Cell membrane</keyword>
<feature type="transmembrane region" description="Helical" evidence="19">
    <location>
        <begin position="1598"/>
        <end position="1620"/>
    </location>
</feature>
<dbReference type="InterPro" id="IPR000276">
    <property type="entry name" value="GPCR_Rhodpsn"/>
</dbReference>
<feature type="transmembrane region" description="Helical" evidence="19">
    <location>
        <begin position="413"/>
        <end position="443"/>
    </location>
</feature>
<dbReference type="Gene3D" id="3.30.70.960">
    <property type="entry name" value="SEA domain"/>
    <property type="match status" value="3"/>
</dbReference>
<evidence type="ECO:0000256" key="13">
    <source>
        <dbReference type="ARBA" id="ARBA00023157"/>
    </source>
</evidence>
<evidence type="ECO:0000256" key="19">
    <source>
        <dbReference type="SAM" id="Phobius"/>
    </source>
</evidence>
<dbReference type="CDD" id="cd00190">
    <property type="entry name" value="Tryp_SPc"/>
    <property type="match status" value="3"/>
</dbReference>
<dbReference type="InterPro" id="IPR017452">
    <property type="entry name" value="GPCR_Rhodpsn_7TM"/>
</dbReference>
<evidence type="ECO:0000259" key="21">
    <source>
        <dbReference type="PROSITE" id="PS50240"/>
    </source>
</evidence>
<dbReference type="InterPro" id="IPR000082">
    <property type="entry name" value="SEA_dom"/>
</dbReference>
<evidence type="ECO:0000256" key="11">
    <source>
        <dbReference type="ARBA" id="ARBA00023040"/>
    </source>
</evidence>
<dbReference type="InterPro" id="IPR033116">
    <property type="entry name" value="TRYPSIN_SER"/>
</dbReference>
<sequence length="1656" mass="186953">MMYLHRAAAHGTHKRDLKPWIIALLTVLALMMVAVTIGLLTHVLVSDIQVISNSEQKSSNNLKDLQEMNENLVNDIFIDSALNKHYIKTHRVRKIPEEDDVKADIITVLQSPSTGQRTVGEKNHSISNQKIRNTRALPADVTVLQINDCGKRAIPLIANRIVSGNLAAKGAWPWQVSLQRSNIHQCGGTLIGNMWVVTAAHCFRTNAKPRQWTLSFGTTINPPLMKRDVRRIIMHERYRPPARDHDIALVQFSPRVTFSDDVRRICLPEPSASFPPNSTVYITGFGALYYSGESQNELREARVQIISNNICKQPQVYGNDIKRGMFCAGYLEGIYDACRGDSGGPLVVRDNKDTWYLLGIVSWGDNCGQKNKPGVYTQVTYYRRWIASKTASLGLFAGDLIRLPRPVIPQSRFFSPFVVAFVVITTVVILAVTIGLLIHFLAFDKKTYFYHSSFQILNVEYTEALNSPATQEYRHLSERIESMITDAFRESNLRSEFIRTHVVKLRKEGNGVIADAVMKFRSSKRINRRVMKNRIQSVLRILSNSGSLEIAPSNEITCKVLLVTVFITVVENIPKQHFDHFEQFHNTPLTDQDTENFLTQECGARPDLITLSEERVIGGTLAETGDWPWQVSLQLNNVHHCGGILISNLWVLSAAHCFRSYSNPLQWTATFGVSTIRPILRVRVRTIVSHNNYRPTTRDNDIAVVQLERPITFNRNIHRVCLPAATQSIIPGSVAYVTGWGSLTYGGNTVTDLRQGQVRIISTDECNEPAGYSGSVLPGMLCAGVPSGAVDACQGDSGGPLVQEDSRRLWFVVGIVSWGYQCGLPNKPGVYTRVTTYRDWIRQQTGVLMYSKPGVHCVIEHWELYRVYEIQIDALKGKMARGQPRRSEEPWTSLQNRTECKTKMKLTRCGKITLVILMTVVAAVVIGLIAYFVACGKPPFYYHISFKVNNIDYDSKFAKPYSEEYMDLNKKIVSLMNETFHGSKLRKQYVKSHTVQVSKANGKVVIHAVLKFKACYKNNIEKFWDSIESILYQKLKGQTGLLIDPSSFKFSDIAMPIAEDLLNTCCGRRTITPLGHKIAGGQDSEEGEWPWQASLQQNSIHRCGATLISNNWLITAAHCFIRDANPKDWKVSFGLLLSKPQIQRTIKNIIIHENYSYPAHDNDIAVVHLSSPVLFASNIRRACLPEVTQKFPPNSDVVVTGWGTLKSDGESPNILQKGRVKIIDNKTCNSEKAYGGVITPGMLCAGFLEGRVDACQGDSGGPLVSEDSNGIWFLAGIVSWGDECALPNKPGVYTRVTYYRNWITSKTGLYYNKTSDVTETLKTCHWRNMANNASLEQNQNPCSAINNSIPLIQGKLPTLTLSGKIRVAVTFFLFLLSTAFNASFLSKLQKWTQKKEKGRKLSRMKVLLKHLTLANLLETLIVMPLDGMWNITVQWYAGEFLCKVLSYLKLFSMYAPAFMMVVISLDRSLAITRPLAVQSNSKLEQSMIGLAWILSIVFAGPQLYIFRMIYLEDGSGQAEVFSQCVTHCSFPQWWHQAFYNFFTFSCLFIFPLLIMLICNGKIIFTLTRVLHQDPRKLQLNQSKNNIPRARLRTLKMTVAFATSFIVCWTPYYVLGIWYWFDPEMLNRVSEPVNHFFFLFAFLNPCFDPLIYGYFSL</sequence>
<dbReference type="Pfam" id="PF00089">
    <property type="entry name" value="Trypsin"/>
    <property type="match status" value="3"/>
</dbReference>